<comment type="subcellular location">
    <subcellularLocation>
        <location evidence="1">Secreted</location>
        <location evidence="1">Cell wall</location>
        <topology evidence="1">Peptidoglycan-anchor</topology>
    </subcellularLocation>
</comment>
<keyword evidence="4 6" id="KW-0732">Signal</keyword>
<dbReference type="PROSITE" id="PS50978">
    <property type="entry name" value="NEAT"/>
    <property type="match status" value="5"/>
</dbReference>
<dbReference type="RefSeq" id="WP_189011223.1">
    <property type="nucleotide sequence ID" value="NZ_BMHE01000008.1"/>
</dbReference>
<dbReference type="CDD" id="cd06920">
    <property type="entry name" value="NEAT"/>
    <property type="match status" value="4"/>
</dbReference>
<dbReference type="Gene3D" id="1.20.1270.90">
    <property type="entry name" value="AF1782-like"/>
    <property type="match status" value="3"/>
</dbReference>
<dbReference type="Pfam" id="PF00395">
    <property type="entry name" value="SLH"/>
    <property type="match status" value="3"/>
</dbReference>
<dbReference type="SMART" id="SM00725">
    <property type="entry name" value="NEAT"/>
    <property type="match status" value="5"/>
</dbReference>
<feature type="domain" description="SLH" evidence="8">
    <location>
        <begin position="1391"/>
        <end position="1451"/>
    </location>
</feature>
<evidence type="ECO:0000256" key="4">
    <source>
        <dbReference type="ARBA" id="ARBA00022729"/>
    </source>
</evidence>
<keyword evidence="10" id="KW-1185">Reference proteome</keyword>
<dbReference type="Pfam" id="PF05031">
    <property type="entry name" value="NEAT"/>
    <property type="match status" value="4"/>
</dbReference>
<sequence length="1505" mass="163095">MKSHLKQIMAIWVSLALFLSSLLSALSIDTGTAKAAGVIPDNNYAVTYRYLKDGTTDSSAANIYLSVPGSGKLIVKDGSLKFEHQITQKYYSYFKYLGFRKAGSAKAVINPDTQQIIGLDGYQNYPVRASADGSGNWITTIPMEDIVKKPDVLMHVVIKDDPEYPPGFVYDNWYNVQLELDTSGLPGNNYPGNCVYAEQPITLPQLQDLITVSKSVYASTYEGTDYGNYPAGSKQPLYTNIVLADNFVAMGSTAPELVKAVFTSLTAALNTFQYEVVSKVDKTDLRSLVHTTLKDQASMHEAGYAECKEGYNYPPVTPGEYTKGSKESTQLYLGKAQTVLLNVYATAANVTKAINQLKGYKSNEYVASEPVKLIVLDSLNPTSAPSQKAPEIAGTADLIQPRDNNSEYVRANLTFNGAAPSEVVQSTPEGWSQNNGAGFIKDGLDYANEANRALLLAKSSNAQKNVYQVLVRGAAVDNAKWEGRSYLRYKLNGVTKEVYISYNGNQLDGLNKVIGDAQKYVDAAVALANAEQTYAAAKSALQAKLAAAKATTANLAAPRTQIAAASAALAQALDDFKATSVIAVPGPGGGPPADGVYPIGFHIYKKGTSEPSVMYDYAVASSGKLIVEGGNQYVSFTLKQNAEILSFKTERKGALVETDKISEDKTANTRVIRFPVSDLGARLNGWVKIYWILPPPINVYDHEYEVELGFDQPVIPEDQHELNFSVLHATKDEFSSMDKYFAKPGRYSVGSGKVKVTLTLKDSTVVPSFKVEQNGVLTETKVISTDTAANTRVVQFETADLTTLLNAQVHVSTSFNGQPYEMDHKIRLKLSPTDKTALNALIASAQSKFDAAVEGTEAGKYPVLAKAALQAAIEAAKASALSATASQQAVDAAVSSLQKGIQVFRASIILEEADYLITLPTAIKDGTGAPISNYVSSETKLKVSGGKQVATFNLKDGVILKKIQKKKADGSLEDVLSQVAAAAKQKNEVAILSVSGRSSSFSFDVDRTANYLLTLVGADQMDRVFEIAFAELEPTKVNPGTGGPGPVTPVNVHGISDGTYSISYKFLKYNASSTSVMHDYVVTPGKLTVSSSSMYFEFTLKNSKEIPDFQIDNGGGLSAPEVSSTDEKNNTRTYRFKVANLDEKLHGWVDVNWPAMNYVHNYDVHLAFDRSTLKAMAGGGAGGVIGGEKLLADRYTSGEYVLDYAFNVRGSANKAEVDVYMKHPAKFVVKDGKSYLQVTVANQEVKSLKIDNKGSLTEAEIVSTNAKDNEKTLQFPITDTDTKIMAQITTQGQYSGYYNVEFVWYSSSIKPYKEQPKDVVVVKPPVVVTNVFSDVEKHWAKALIERAIKLGLVSGYEDQTFRPDKRITRAEFAVLLSRVLKLEAGKEPLSFTDASDIPTWVKPQLASIINAGIMNGYEDGTFRADRNISRAELAVIVTRALKLKVDANAKPNFTDVESIPAWAQAEVAAAHEQGILSGRGNNVFAPNESATRAEAVSLILALYHE</sequence>
<reference evidence="10" key="1">
    <citation type="journal article" date="2019" name="Int. J. Syst. Evol. Microbiol.">
        <title>The Global Catalogue of Microorganisms (GCM) 10K type strain sequencing project: providing services to taxonomists for standard genome sequencing and annotation.</title>
        <authorList>
            <consortium name="The Broad Institute Genomics Platform"/>
            <consortium name="The Broad Institute Genome Sequencing Center for Infectious Disease"/>
            <person name="Wu L."/>
            <person name="Ma J."/>
        </authorList>
    </citation>
    <scope>NUCLEOTIDE SEQUENCE [LARGE SCALE GENOMIC DNA]</scope>
    <source>
        <strain evidence="10">CGMCC 1.15043</strain>
    </source>
</reference>
<evidence type="ECO:0008006" key="11">
    <source>
        <dbReference type="Google" id="ProtNLM"/>
    </source>
</evidence>
<dbReference type="InterPro" id="IPR037250">
    <property type="entry name" value="NEAT_dom_sf"/>
</dbReference>
<evidence type="ECO:0000256" key="3">
    <source>
        <dbReference type="ARBA" id="ARBA00022525"/>
    </source>
</evidence>
<evidence type="ECO:0000313" key="10">
    <source>
        <dbReference type="Proteomes" id="UP000615455"/>
    </source>
</evidence>
<keyword evidence="3" id="KW-0964">Secreted</keyword>
<dbReference type="PROSITE" id="PS51272">
    <property type="entry name" value="SLH"/>
    <property type="match status" value="3"/>
</dbReference>
<dbReference type="EMBL" id="BMHE01000008">
    <property type="protein sequence ID" value="GFZ75905.1"/>
    <property type="molecule type" value="Genomic_DNA"/>
</dbReference>
<keyword evidence="2" id="KW-0134">Cell wall</keyword>
<gene>
    <name evidence="9" type="ORF">GCM10008018_21520</name>
</gene>
<keyword evidence="5" id="KW-0572">Peptidoglycan-anchor</keyword>
<dbReference type="PANTHER" id="PTHR37824:SF1">
    <property type="entry name" value="IRON-REGULATED SURFACE DETERMINANT PROTEIN C"/>
    <property type="match status" value="1"/>
</dbReference>
<feature type="chain" id="PRO_5045792170" description="S-layer homology domain-containing protein" evidence="6">
    <location>
        <begin position="36"/>
        <end position="1505"/>
    </location>
</feature>
<evidence type="ECO:0000256" key="6">
    <source>
        <dbReference type="SAM" id="SignalP"/>
    </source>
</evidence>
<evidence type="ECO:0000256" key="1">
    <source>
        <dbReference type="ARBA" id="ARBA00004168"/>
    </source>
</evidence>
<feature type="domain" description="NEAT" evidence="7">
    <location>
        <begin position="1055"/>
        <end position="1176"/>
    </location>
</feature>
<evidence type="ECO:0000313" key="9">
    <source>
        <dbReference type="EMBL" id="GFZ75905.1"/>
    </source>
</evidence>
<proteinExistence type="predicted"/>
<organism evidence="9 10">
    <name type="scientific">Paenibacillus marchantiophytorum</name>
    <dbReference type="NCBI Taxonomy" id="1619310"/>
    <lineage>
        <taxon>Bacteria</taxon>
        <taxon>Bacillati</taxon>
        <taxon>Bacillota</taxon>
        <taxon>Bacilli</taxon>
        <taxon>Bacillales</taxon>
        <taxon>Paenibacillaceae</taxon>
        <taxon>Paenibacillus</taxon>
    </lineage>
</organism>
<feature type="domain" description="NEAT" evidence="7">
    <location>
        <begin position="592"/>
        <end position="718"/>
    </location>
</feature>
<feature type="domain" description="NEAT" evidence="7">
    <location>
        <begin position="39"/>
        <end position="188"/>
    </location>
</feature>
<evidence type="ECO:0000259" key="7">
    <source>
        <dbReference type="PROSITE" id="PS50978"/>
    </source>
</evidence>
<protein>
    <recommendedName>
        <fullName evidence="11">S-layer homology domain-containing protein</fullName>
    </recommendedName>
</protein>
<dbReference type="Proteomes" id="UP000615455">
    <property type="component" value="Unassembled WGS sequence"/>
</dbReference>
<name>A0ABQ1EL06_9BACL</name>
<feature type="domain" description="NEAT" evidence="7">
    <location>
        <begin position="1195"/>
        <end position="1322"/>
    </location>
</feature>
<feature type="domain" description="NEAT" evidence="7">
    <location>
        <begin position="715"/>
        <end position="838"/>
    </location>
</feature>
<evidence type="ECO:0000256" key="5">
    <source>
        <dbReference type="ARBA" id="ARBA00023088"/>
    </source>
</evidence>
<evidence type="ECO:0000259" key="8">
    <source>
        <dbReference type="PROSITE" id="PS51272"/>
    </source>
</evidence>
<dbReference type="PANTHER" id="PTHR37824">
    <property type="entry name" value="IRON-REGULATED SURFACE DETERMINANT PROTEIN C"/>
    <property type="match status" value="1"/>
</dbReference>
<accession>A0ABQ1EL06</accession>
<feature type="domain" description="SLH" evidence="8">
    <location>
        <begin position="1453"/>
        <end position="1505"/>
    </location>
</feature>
<comment type="caution">
    <text evidence="9">The sequence shown here is derived from an EMBL/GenBank/DDBJ whole genome shotgun (WGS) entry which is preliminary data.</text>
</comment>
<dbReference type="InterPro" id="IPR006635">
    <property type="entry name" value="NEAT_dom"/>
</dbReference>
<dbReference type="SUPFAM" id="SSF158911">
    <property type="entry name" value="NEAT domain-like"/>
    <property type="match status" value="5"/>
</dbReference>
<dbReference type="InterPro" id="IPR050436">
    <property type="entry name" value="IsdA"/>
</dbReference>
<feature type="domain" description="SLH" evidence="8">
    <location>
        <begin position="1327"/>
        <end position="1390"/>
    </location>
</feature>
<feature type="signal peptide" evidence="6">
    <location>
        <begin position="1"/>
        <end position="35"/>
    </location>
</feature>
<dbReference type="InterPro" id="IPR001119">
    <property type="entry name" value="SLH_dom"/>
</dbReference>
<evidence type="ECO:0000256" key="2">
    <source>
        <dbReference type="ARBA" id="ARBA00022512"/>
    </source>
</evidence>
<dbReference type="Gene3D" id="2.60.40.1850">
    <property type="match status" value="5"/>
</dbReference>